<keyword evidence="1" id="KW-0472">Membrane</keyword>
<sequence length="115" mass="13367">MGKGQRSKRSRYVREIARNCEVAEDIYNGKIKIKREHVNKYAGEEFKKKKKKSKHPVTIDNKINMVIENMNNEVTKIRKENDEKISKIRKGFDYAVLGLIGIVIIVMFVIGVMNL</sequence>
<evidence type="ECO:0000256" key="1">
    <source>
        <dbReference type="SAM" id="Phobius"/>
    </source>
</evidence>
<keyword evidence="1" id="KW-0812">Transmembrane</keyword>
<accession>A0A8S5VGR4</accession>
<proteinExistence type="predicted"/>
<organism evidence="2">
    <name type="scientific">Myoviridae sp. ctkfK18</name>
    <dbReference type="NCBI Taxonomy" id="2825165"/>
    <lineage>
        <taxon>Viruses</taxon>
        <taxon>Duplodnaviria</taxon>
        <taxon>Heunggongvirae</taxon>
        <taxon>Uroviricota</taxon>
        <taxon>Caudoviricetes</taxon>
    </lineage>
</organism>
<name>A0A8S5VGR4_9CAUD</name>
<evidence type="ECO:0000313" key="2">
    <source>
        <dbReference type="EMBL" id="DAG05977.1"/>
    </source>
</evidence>
<feature type="transmembrane region" description="Helical" evidence="1">
    <location>
        <begin position="94"/>
        <end position="113"/>
    </location>
</feature>
<protein>
    <submittedName>
        <fullName evidence="2">Uncharacterized protein</fullName>
    </submittedName>
</protein>
<keyword evidence="1" id="KW-1133">Transmembrane helix</keyword>
<dbReference type="EMBL" id="BK016265">
    <property type="protein sequence ID" value="DAG05977.1"/>
    <property type="molecule type" value="Genomic_DNA"/>
</dbReference>
<reference evidence="2" key="1">
    <citation type="journal article" date="2021" name="Proc. Natl. Acad. Sci. U.S.A.">
        <title>A Catalog of Tens of Thousands of Viruses from Human Metagenomes Reveals Hidden Associations with Chronic Diseases.</title>
        <authorList>
            <person name="Tisza M.J."/>
            <person name="Buck C.B."/>
        </authorList>
    </citation>
    <scope>NUCLEOTIDE SEQUENCE</scope>
    <source>
        <strain evidence="2">CtkfK18</strain>
    </source>
</reference>